<feature type="chain" id="PRO_5044773775" description="Hepcidin" evidence="1">
    <location>
        <begin position="22"/>
        <end position="88"/>
    </location>
</feature>
<feature type="signal peptide" evidence="1">
    <location>
        <begin position="1"/>
        <end position="21"/>
    </location>
</feature>
<keyword evidence="1" id="KW-0732">Signal</keyword>
<gene>
    <name evidence="2" type="ORF">AB6A40_004614</name>
</gene>
<reference evidence="2 3" key="1">
    <citation type="submission" date="2024-08" db="EMBL/GenBank/DDBJ databases">
        <title>Gnathostoma spinigerum genome.</title>
        <authorList>
            <person name="Gonzalez-Bertolin B."/>
            <person name="Monzon S."/>
            <person name="Zaballos A."/>
            <person name="Jimenez P."/>
            <person name="Dekumyoy P."/>
            <person name="Varona S."/>
            <person name="Cuesta I."/>
            <person name="Sumanam S."/>
            <person name="Adisakwattana P."/>
            <person name="Gasser R.B."/>
            <person name="Hernandez-Gonzalez A."/>
            <person name="Young N.D."/>
            <person name="Perteguer M.J."/>
        </authorList>
    </citation>
    <scope>NUCLEOTIDE SEQUENCE [LARGE SCALE GENOMIC DNA]</scope>
    <source>
        <strain evidence="2">AL3</strain>
        <tissue evidence="2">Liver</tissue>
    </source>
</reference>
<comment type="caution">
    <text evidence="2">The sequence shown here is derived from an EMBL/GenBank/DDBJ whole genome shotgun (WGS) entry which is preliminary data.</text>
</comment>
<accession>A0ABD6EE53</accession>
<proteinExistence type="predicted"/>
<dbReference type="Proteomes" id="UP001608902">
    <property type="component" value="Unassembled WGS sequence"/>
</dbReference>
<evidence type="ECO:0000313" key="3">
    <source>
        <dbReference type="Proteomes" id="UP001608902"/>
    </source>
</evidence>
<evidence type="ECO:0000256" key="1">
    <source>
        <dbReference type="SAM" id="SignalP"/>
    </source>
</evidence>
<keyword evidence="3" id="KW-1185">Reference proteome</keyword>
<organism evidence="2 3">
    <name type="scientific">Gnathostoma spinigerum</name>
    <dbReference type="NCBI Taxonomy" id="75299"/>
    <lineage>
        <taxon>Eukaryota</taxon>
        <taxon>Metazoa</taxon>
        <taxon>Ecdysozoa</taxon>
        <taxon>Nematoda</taxon>
        <taxon>Chromadorea</taxon>
        <taxon>Rhabditida</taxon>
        <taxon>Spirurina</taxon>
        <taxon>Gnathostomatomorpha</taxon>
        <taxon>Gnathostomatoidea</taxon>
        <taxon>Gnathostomatidae</taxon>
        <taxon>Gnathostoma</taxon>
    </lineage>
</organism>
<evidence type="ECO:0000313" key="2">
    <source>
        <dbReference type="EMBL" id="MFH4977905.1"/>
    </source>
</evidence>
<name>A0ABD6EE53_9BILA</name>
<sequence>MKFLASTLALLLIVCALNTEATPLGREDETALMKSSERTLAKIRVKRCGSCCCVSCCCCCGCGKRKKKRSLESLRIKHMQAILGRSDE</sequence>
<evidence type="ECO:0008006" key="4">
    <source>
        <dbReference type="Google" id="ProtNLM"/>
    </source>
</evidence>
<protein>
    <recommendedName>
        <fullName evidence="4">Hepcidin</fullName>
    </recommendedName>
</protein>
<dbReference type="AlphaFoldDB" id="A0ABD6EE53"/>
<dbReference type="EMBL" id="JBGFUD010002707">
    <property type="protein sequence ID" value="MFH4977905.1"/>
    <property type="molecule type" value="Genomic_DNA"/>
</dbReference>